<evidence type="ECO:0000313" key="2">
    <source>
        <dbReference type="Proteomes" id="UP001595955"/>
    </source>
</evidence>
<evidence type="ECO:0000313" key="1">
    <source>
        <dbReference type="EMBL" id="MFC4555721.1"/>
    </source>
</evidence>
<proteinExistence type="predicted"/>
<accession>A0ABV9DAB3</accession>
<organism evidence="1 2">
    <name type="scientific">Georgenia faecalis</name>
    <dbReference type="NCBI Taxonomy" id="2483799"/>
    <lineage>
        <taxon>Bacteria</taxon>
        <taxon>Bacillati</taxon>
        <taxon>Actinomycetota</taxon>
        <taxon>Actinomycetes</taxon>
        <taxon>Micrococcales</taxon>
        <taxon>Bogoriellaceae</taxon>
        <taxon>Georgenia</taxon>
    </lineage>
</organism>
<comment type="caution">
    <text evidence="1">The sequence shown here is derived from an EMBL/GenBank/DDBJ whole genome shotgun (WGS) entry which is preliminary data.</text>
</comment>
<sequence>MPDDLGLTADSPEFLAAMEVAQQQQEIKAALDQYGILTGFPDLRAGGGWVEGEDLLVVQYDRRAKPARLAEFLAATEAAAGLDLPVDVEYRPVDFNEAELSELAEEISIDADGSWSDRLGVDSIIWTHGDTETGAVVVGGEGAEDIAGASTMRSSTGVRIIVREAAPEDVVLLQGPTADPAP</sequence>
<gene>
    <name evidence="1" type="ORF">ACFO3F_10730</name>
</gene>
<dbReference type="RefSeq" id="WP_164471423.1">
    <property type="nucleotide sequence ID" value="NZ_CP033325.1"/>
</dbReference>
<protein>
    <submittedName>
        <fullName evidence="1">Uncharacterized protein</fullName>
    </submittedName>
</protein>
<dbReference type="EMBL" id="JBHSGF010000007">
    <property type="protein sequence ID" value="MFC4555721.1"/>
    <property type="molecule type" value="Genomic_DNA"/>
</dbReference>
<dbReference type="Proteomes" id="UP001595955">
    <property type="component" value="Unassembled WGS sequence"/>
</dbReference>
<keyword evidence="2" id="KW-1185">Reference proteome</keyword>
<name>A0ABV9DAB3_9MICO</name>
<reference evidence="2" key="1">
    <citation type="journal article" date="2019" name="Int. J. Syst. Evol. Microbiol.">
        <title>The Global Catalogue of Microorganisms (GCM) 10K type strain sequencing project: providing services to taxonomists for standard genome sequencing and annotation.</title>
        <authorList>
            <consortium name="The Broad Institute Genomics Platform"/>
            <consortium name="The Broad Institute Genome Sequencing Center for Infectious Disease"/>
            <person name="Wu L."/>
            <person name="Ma J."/>
        </authorList>
    </citation>
    <scope>NUCLEOTIDE SEQUENCE [LARGE SCALE GENOMIC DNA]</scope>
    <source>
        <strain evidence="2">JCM 3369</strain>
    </source>
</reference>